<dbReference type="PANTHER" id="PTHR30269:SF0">
    <property type="entry name" value="MEMBRANE TRANSPORTER PROTEIN YFCA-RELATED"/>
    <property type="match status" value="1"/>
</dbReference>
<evidence type="ECO:0000256" key="5">
    <source>
        <dbReference type="ARBA" id="ARBA00022692"/>
    </source>
</evidence>
<protein>
    <recommendedName>
        <fullName evidence="8">Probable membrane transporter protein</fullName>
    </recommendedName>
</protein>
<sequence>MEILLLCLFAFLAGFTDAIAGGGGLIQTPAALVLLPQYPLATVLGTLKIPSFSGTSIATAQYVRRVPVNWLLIGLMAIIAFIAAFAGSTLLTKVNNSFMKPLLLIMLIIVAIYTFTNRRFGDHTEKDHSFRQQIIYSVLISLVIGFYDGFIGPGAGSFLILSFIGLLGFDFLKASTHAKFVNLATNLGSITFFTLSGKIIFSIALPMAACNALGGWLGARLAILRGNAFIRIFFLIVVCATIIRFAYDVWFKS</sequence>
<gene>
    <name evidence="9" type="ORF">FAM09_15050</name>
</gene>
<evidence type="ECO:0000256" key="3">
    <source>
        <dbReference type="ARBA" id="ARBA00022448"/>
    </source>
</evidence>
<evidence type="ECO:0000313" key="10">
    <source>
        <dbReference type="Proteomes" id="UP000306918"/>
    </source>
</evidence>
<name>A0A4S8HXN9_9BACT</name>
<proteinExistence type="inferred from homology"/>
<evidence type="ECO:0000256" key="8">
    <source>
        <dbReference type="RuleBase" id="RU363041"/>
    </source>
</evidence>
<reference evidence="9 10" key="1">
    <citation type="submission" date="2019-04" db="EMBL/GenBank/DDBJ databases">
        <title>Niastella caeni sp. nov., isolated from activated sludge.</title>
        <authorList>
            <person name="Sheng M."/>
        </authorList>
    </citation>
    <scope>NUCLEOTIDE SEQUENCE [LARGE SCALE GENOMIC DNA]</scope>
    <source>
        <strain evidence="9 10">HX-2-15</strain>
    </source>
</reference>
<dbReference type="InterPro" id="IPR052017">
    <property type="entry name" value="TSUP"/>
</dbReference>
<comment type="similarity">
    <text evidence="2 8">Belongs to the 4-toluene sulfonate uptake permease (TSUP) (TC 2.A.102) family.</text>
</comment>
<dbReference type="EMBL" id="STFF01000004">
    <property type="protein sequence ID" value="THU38002.1"/>
    <property type="molecule type" value="Genomic_DNA"/>
</dbReference>
<keyword evidence="3" id="KW-0813">Transport</keyword>
<dbReference type="Proteomes" id="UP000306918">
    <property type="component" value="Unassembled WGS sequence"/>
</dbReference>
<organism evidence="9 10">
    <name type="scientific">Niastella caeni</name>
    <dbReference type="NCBI Taxonomy" id="2569763"/>
    <lineage>
        <taxon>Bacteria</taxon>
        <taxon>Pseudomonadati</taxon>
        <taxon>Bacteroidota</taxon>
        <taxon>Chitinophagia</taxon>
        <taxon>Chitinophagales</taxon>
        <taxon>Chitinophagaceae</taxon>
        <taxon>Niastella</taxon>
    </lineage>
</organism>
<dbReference type="AlphaFoldDB" id="A0A4S8HXN9"/>
<dbReference type="InterPro" id="IPR002781">
    <property type="entry name" value="TM_pro_TauE-like"/>
</dbReference>
<dbReference type="OrthoDB" id="554695at2"/>
<keyword evidence="6 8" id="KW-1133">Transmembrane helix</keyword>
<accession>A0A4S8HXN9</accession>
<dbReference type="Pfam" id="PF01925">
    <property type="entry name" value="TauE"/>
    <property type="match status" value="1"/>
</dbReference>
<evidence type="ECO:0000256" key="2">
    <source>
        <dbReference type="ARBA" id="ARBA00009142"/>
    </source>
</evidence>
<comment type="subcellular location">
    <subcellularLocation>
        <location evidence="1 8">Cell membrane</location>
        <topology evidence="1 8">Multi-pass membrane protein</topology>
    </subcellularLocation>
</comment>
<dbReference type="RefSeq" id="WP_136577958.1">
    <property type="nucleotide sequence ID" value="NZ_STFF01000004.1"/>
</dbReference>
<evidence type="ECO:0000313" key="9">
    <source>
        <dbReference type="EMBL" id="THU38002.1"/>
    </source>
</evidence>
<keyword evidence="10" id="KW-1185">Reference proteome</keyword>
<feature type="transmembrane region" description="Helical" evidence="8">
    <location>
        <begin position="98"/>
        <end position="115"/>
    </location>
</feature>
<evidence type="ECO:0000256" key="4">
    <source>
        <dbReference type="ARBA" id="ARBA00022475"/>
    </source>
</evidence>
<keyword evidence="7 8" id="KW-0472">Membrane</keyword>
<keyword evidence="5 8" id="KW-0812">Transmembrane</keyword>
<evidence type="ECO:0000256" key="1">
    <source>
        <dbReference type="ARBA" id="ARBA00004651"/>
    </source>
</evidence>
<feature type="transmembrane region" description="Helical" evidence="8">
    <location>
        <begin position="68"/>
        <end position="86"/>
    </location>
</feature>
<feature type="transmembrane region" description="Helical" evidence="8">
    <location>
        <begin position="189"/>
        <end position="216"/>
    </location>
</feature>
<comment type="caution">
    <text evidence="9">The sequence shown here is derived from an EMBL/GenBank/DDBJ whole genome shotgun (WGS) entry which is preliminary data.</text>
</comment>
<dbReference type="PANTHER" id="PTHR30269">
    <property type="entry name" value="TRANSMEMBRANE PROTEIN YFCA"/>
    <property type="match status" value="1"/>
</dbReference>
<evidence type="ECO:0000256" key="6">
    <source>
        <dbReference type="ARBA" id="ARBA00022989"/>
    </source>
</evidence>
<dbReference type="GO" id="GO:0005886">
    <property type="term" value="C:plasma membrane"/>
    <property type="evidence" value="ECO:0007669"/>
    <property type="project" value="UniProtKB-SubCell"/>
</dbReference>
<feature type="transmembrane region" description="Helical" evidence="8">
    <location>
        <begin position="136"/>
        <end position="169"/>
    </location>
</feature>
<evidence type="ECO:0000256" key="7">
    <source>
        <dbReference type="ARBA" id="ARBA00023136"/>
    </source>
</evidence>
<feature type="transmembrane region" description="Helical" evidence="8">
    <location>
        <begin position="228"/>
        <end position="247"/>
    </location>
</feature>
<keyword evidence="4 8" id="KW-1003">Cell membrane</keyword>